<evidence type="ECO:0000313" key="10">
    <source>
        <dbReference type="RefSeq" id="XP_052743260.1"/>
    </source>
</evidence>
<dbReference type="CDD" id="cd09276">
    <property type="entry name" value="Rnase_HI_RT_non_LTR"/>
    <property type="match status" value="1"/>
</dbReference>
<comment type="catalytic activity">
    <reaction evidence="1">
        <text>Endonucleolytic cleavage to 5'-phosphomonoester.</text>
        <dbReference type="EC" id="3.1.26.4"/>
    </reaction>
</comment>
<keyword evidence="5" id="KW-0479">Metal-binding</keyword>
<reference evidence="10" key="1">
    <citation type="submission" date="2025-08" db="UniProtKB">
        <authorList>
            <consortium name="RefSeq"/>
        </authorList>
    </citation>
    <scope>IDENTIFICATION</scope>
</reference>
<proteinExistence type="inferred from homology"/>
<evidence type="ECO:0000256" key="1">
    <source>
        <dbReference type="ARBA" id="ARBA00000077"/>
    </source>
</evidence>
<comment type="similarity">
    <text evidence="2">Belongs to the RNase H family.</text>
</comment>
<organism evidence="9 10">
    <name type="scientific">Bicyclus anynana</name>
    <name type="common">Squinting bush brown butterfly</name>
    <dbReference type="NCBI Taxonomy" id="110368"/>
    <lineage>
        <taxon>Eukaryota</taxon>
        <taxon>Metazoa</taxon>
        <taxon>Ecdysozoa</taxon>
        <taxon>Arthropoda</taxon>
        <taxon>Hexapoda</taxon>
        <taxon>Insecta</taxon>
        <taxon>Pterygota</taxon>
        <taxon>Neoptera</taxon>
        <taxon>Endopterygota</taxon>
        <taxon>Lepidoptera</taxon>
        <taxon>Glossata</taxon>
        <taxon>Ditrysia</taxon>
        <taxon>Papilionoidea</taxon>
        <taxon>Nymphalidae</taxon>
        <taxon>Satyrinae</taxon>
        <taxon>Satyrini</taxon>
        <taxon>Mycalesina</taxon>
        <taxon>Bicyclus</taxon>
    </lineage>
</organism>
<dbReference type="GeneID" id="128199149"/>
<evidence type="ECO:0000256" key="3">
    <source>
        <dbReference type="ARBA" id="ARBA00012180"/>
    </source>
</evidence>
<evidence type="ECO:0000256" key="2">
    <source>
        <dbReference type="ARBA" id="ARBA00005300"/>
    </source>
</evidence>
<keyword evidence="9" id="KW-1185">Reference proteome</keyword>
<dbReference type="InterPro" id="IPR002156">
    <property type="entry name" value="RNaseH_domain"/>
</dbReference>
<feature type="domain" description="RNase H type-1" evidence="8">
    <location>
        <begin position="266"/>
        <end position="402"/>
    </location>
</feature>
<keyword evidence="7" id="KW-0378">Hydrolase</keyword>
<evidence type="ECO:0000259" key="8">
    <source>
        <dbReference type="PROSITE" id="PS50879"/>
    </source>
</evidence>
<name>A0ABM3LW16_BICAN</name>
<dbReference type="Proteomes" id="UP001652582">
    <property type="component" value="Chromosome 19"/>
</dbReference>
<dbReference type="InterPro" id="IPR036397">
    <property type="entry name" value="RNaseH_sf"/>
</dbReference>
<gene>
    <name evidence="10" type="primary">LOC128199149</name>
</gene>
<keyword evidence="4" id="KW-0540">Nuclease</keyword>
<sequence>MHYLSIWLSEHGLTLSASKSKAVIFTRKRTIPDLEIRYEDQIIQMDSSAKFLGVIFDSKLTGSQHFSYIAEKSEKGVNIIRALSGVWWGSHPYCQKLLYNALIRSHFDYGSFIFEPCNKEGLEKLNLVQTKCLRIIVGAMKSSPNAALMVECVDPPLDLRRQYLSDWYVSKLIQVSSHPLLPYLDSLSHKVNIDNYWVNKDPPRLVRSYRRCKALPQPISQSPAPPIFNCSFDALIFKPNVLLDLGISKNDREANRKLYQVLGEKWMGWTIIFTDASRLTTNGNVGSAVWIPKYNVVLLFKNPCQTSVFTGEAIAIHEAVQYAKSHSLTKILILSDSKSCLQAISGNIFKSSSNSSQIIINIKEALHYCCVNNFEIALAWIPGHSGISGNEQADLWAKEAVQSGLPTYSSIYCSDILPLAKTYLFRMWSRRWNELTKGKHYRNIQPDIPCKPWFFKFKHISNKRTTSVLCRLRLGHVCTPVFLNKIRV</sequence>
<evidence type="ECO:0000313" key="9">
    <source>
        <dbReference type="Proteomes" id="UP001652582"/>
    </source>
</evidence>
<protein>
    <recommendedName>
        <fullName evidence="3">ribonuclease H</fullName>
        <ecNumber evidence="3">3.1.26.4</ecNumber>
    </recommendedName>
</protein>
<accession>A0ABM3LW16</accession>
<dbReference type="PROSITE" id="PS50879">
    <property type="entry name" value="RNASE_H_1"/>
    <property type="match status" value="1"/>
</dbReference>
<dbReference type="RefSeq" id="XP_052743260.1">
    <property type="nucleotide sequence ID" value="XM_052887300.1"/>
</dbReference>
<dbReference type="PANTHER" id="PTHR10642">
    <property type="entry name" value="RIBONUCLEASE H1"/>
    <property type="match status" value="1"/>
</dbReference>
<evidence type="ECO:0000256" key="7">
    <source>
        <dbReference type="ARBA" id="ARBA00022801"/>
    </source>
</evidence>
<dbReference type="EC" id="3.1.26.4" evidence="3"/>
<dbReference type="InterPro" id="IPR050092">
    <property type="entry name" value="RNase_H"/>
</dbReference>
<keyword evidence="6" id="KW-0255">Endonuclease</keyword>
<dbReference type="InterPro" id="IPR012337">
    <property type="entry name" value="RNaseH-like_sf"/>
</dbReference>
<dbReference type="Gene3D" id="3.30.420.10">
    <property type="entry name" value="Ribonuclease H-like superfamily/Ribonuclease H"/>
    <property type="match status" value="1"/>
</dbReference>
<evidence type="ECO:0000256" key="4">
    <source>
        <dbReference type="ARBA" id="ARBA00022722"/>
    </source>
</evidence>
<dbReference type="SUPFAM" id="SSF53098">
    <property type="entry name" value="Ribonuclease H-like"/>
    <property type="match status" value="1"/>
</dbReference>
<dbReference type="PANTHER" id="PTHR10642:SF26">
    <property type="entry name" value="RIBONUCLEASE H1"/>
    <property type="match status" value="1"/>
</dbReference>
<evidence type="ECO:0000256" key="5">
    <source>
        <dbReference type="ARBA" id="ARBA00022723"/>
    </source>
</evidence>
<evidence type="ECO:0000256" key="6">
    <source>
        <dbReference type="ARBA" id="ARBA00022759"/>
    </source>
</evidence>
<dbReference type="Pfam" id="PF00075">
    <property type="entry name" value="RNase_H"/>
    <property type="match status" value="1"/>
</dbReference>